<dbReference type="GO" id="GO:0016787">
    <property type="term" value="F:hydrolase activity"/>
    <property type="evidence" value="ECO:0007669"/>
    <property type="project" value="UniProtKB-KW"/>
</dbReference>
<dbReference type="Proteomes" id="UP000799779">
    <property type="component" value="Unassembled WGS sequence"/>
</dbReference>
<dbReference type="InterPro" id="IPR019819">
    <property type="entry name" value="Carboxylesterase_B_CS"/>
</dbReference>
<reference evidence="5" key="1">
    <citation type="journal article" date="2020" name="Stud. Mycol.">
        <title>101 Dothideomycetes genomes: a test case for predicting lifestyles and emergence of pathogens.</title>
        <authorList>
            <person name="Haridas S."/>
            <person name="Albert R."/>
            <person name="Binder M."/>
            <person name="Bloem J."/>
            <person name="Labutti K."/>
            <person name="Salamov A."/>
            <person name="Andreopoulos B."/>
            <person name="Baker S."/>
            <person name="Barry K."/>
            <person name="Bills G."/>
            <person name="Bluhm B."/>
            <person name="Cannon C."/>
            <person name="Castanera R."/>
            <person name="Culley D."/>
            <person name="Daum C."/>
            <person name="Ezra D."/>
            <person name="Gonzalez J."/>
            <person name="Henrissat B."/>
            <person name="Kuo A."/>
            <person name="Liang C."/>
            <person name="Lipzen A."/>
            <person name="Lutzoni F."/>
            <person name="Magnuson J."/>
            <person name="Mondo S."/>
            <person name="Nolan M."/>
            <person name="Ohm R."/>
            <person name="Pangilinan J."/>
            <person name="Park H.-J."/>
            <person name="Ramirez L."/>
            <person name="Alfaro M."/>
            <person name="Sun H."/>
            <person name="Tritt A."/>
            <person name="Yoshinaga Y."/>
            <person name="Zwiers L.-H."/>
            <person name="Turgeon B."/>
            <person name="Goodwin S."/>
            <person name="Spatafora J."/>
            <person name="Crous P."/>
            <person name="Grigoriev I."/>
        </authorList>
    </citation>
    <scope>NUCLEOTIDE SEQUENCE</scope>
    <source>
        <strain evidence="5">CBS 123094</strain>
    </source>
</reference>
<dbReference type="PANTHER" id="PTHR11559">
    <property type="entry name" value="CARBOXYLESTERASE"/>
    <property type="match status" value="1"/>
</dbReference>
<dbReference type="InterPro" id="IPR050309">
    <property type="entry name" value="Type-B_Carboxylest/Lipase"/>
</dbReference>
<dbReference type="InterPro" id="IPR002018">
    <property type="entry name" value="CarbesteraseB"/>
</dbReference>
<dbReference type="Pfam" id="PF00135">
    <property type="entry name" value="COesterase"/>
    <property type="match status" value="1"/>
</dbReference>
<evidence type="ECO:0000313" key="6">
    <source>
        <dbReference type="Proteomes" id="UP000799779"/>
    </source>
</evidence>
<dbReference type="AlphaFoldDB" id="A0A6A5W039"/>
<dbReference type="InterPro" id="IPR029058">
    <property type="entry name" value="AB_hydrolase_fold"/>
</dbReference>
<dbReference type="PROSITE" id="PS00941">
    <property type="entry name" value="CARBOXYLESTERASE_B_2"/>
    <property type="match status" value="1"/>
</dbReference>
<dbReference type="EMBL" id="ML977700">
    <property type="protein sequence ID" value="KAF1993501.1"/>
    <property type="molecule type" value="Genomic_DNA"/>
</dbReference>
<evidence type="ECO:0000313" key="5">
    <source>
        <dbReference type="EMBL" id="KAF1993501.1"/>
    </source>
</evidence>
<dbReference type="SUPFAM" id="SSF53474">
    <property type="entry name" value="alpha/beta-Hydrolases"/>
    <property type="match status" value="1"/>
</dbReference>
<protein>
    <recommendedName>
        <fullName evidence="3">Carboxylic ester hydrolase</fullName>
        <ecNumber evidence="3">3.1.1.-</ecNumber>
    </recommendedName>
</protein>
<feature type="domain" description="Carboxylesterase type B" evidence="4">
    <location>
        <begin position="50"/>
        <end position="369"/>
    </location>
</feature>
<evidence type="ECO:0000259" key="4">
    <source>
        <dbReference type="Pfam" id="PF00135"/>
    </source>
</evidence>
<evidence type="ECO:0000256" key="3">
    <source>
        <dbReference type="RuleBase" id="RU361235"/>
    </source>
</evidence>
<accession>A0A6A5W039</accession>
<dbReference type="EC" id="3.1.1.-" evidence="3"/>
<evidence type="ECO:0000256" key="2">
    <source>
        <dbReference type="ARBA" id="ARBA00022801"/>
    </source>
</evidence>
<organism evidence="5 6">
    <name type="scientific">Amniculicola lignicola CBS 123094</name>
    <dbReference type="NCBI Taxonomy" id="1392246"/>
    <lineage>
        <taxon>Eukaryota</taxon>
        <taxon>Fungi</taxon>
        <taxon>Dikarya</taxon>
        <taxon>Ascomycota</taxon>
        <taxon>Pezizomycotina</taxon>
        <taxon>Dothideomycetes</taxon>
        <taxon>Pleosporomycetidae</taxon>
        <taxon>Pleosporales</taxon>
        <taxon>Amniculicolaceae</taxon>
        <taxon>Amniculicola</taxon>
    </lineage>
</organism>
<dbReference type="PROSITE" id="PS00122">
    <property type="entry name" value="CARBOXYLESTERASE_B_1"/>
    <property type="match status" value="1"/>
</dbReference>
<name>A0A6A5W039_9PLEO</name>
<gene>
    <name evidence="5" type="ORF">P154DRAFT_625391</name>
</gene>
<evidence type="ECO:0000256" key="1">
    <source>
        <dbReference type="ARBA" id="ARBA00005964"/>
    </source>
</evidence>
<dbReference type="InterPro" id="IPR019826">
    <property type="entry name" value="Carboxylesterase_B_AS"/>
</dbReference>
<keyword evidence="3" id="KW-0732">Signal</keyword>
<sequence>MTKLFPRIISLFCLLIGLKFANSRGHDHPDLIDLWYAKHIPTFENTTSANATLLSYNNIRYAEPPLGWKRFRKPQTPPPYQHKIQNGDLSSWETDCLSSAPVGVPFPLLSGLTWGSEDCLFLNVVVPKGVKEGDKVPVLHWVVGSAYAFGGKDWVGFGLNAYGLFNQPLNLTDRFIIVTHNYRLGVPGWLPKLDEDMNGNLGVWDTLAAVEWTKKYIHKFGGDPENITVFGQSAGAAIITWLLLAREGNMVLPFQQAWVASPTIAPRKNLERSRPLFDEVLNFTGCHSVECMRQLPASTMRDVNKHILIESTSGPGGGSLGFGVGLTPTIDGELVSDLPVNTFAAGKFNKKVKVVVGNTMLEGLGLSSDRNMPNRFAEIVRANLPNVTNESIALLQSLYPYSPELPEYLAWAFITDIIWTCTVTNIAHAYGDKARRFLFSVPPSTHGLDLSYFFFADNSTTPVVSLKTAYAAESTLLQYMFRRDFPSNPKALYAGPISEWKSFAENGTIANITVDGFEFALVGQDLIKRCETINELIRDPLNGV</sequence>
<dbReference type="Gene3D" id="3.40.50.1820">
    <property type="entry name" value="alpha/beta hydrolase"/>
    <property type="match status" value="1"/>
</dbReference>
<proteinExistence type="inferred from homology"/>
<keyword evidence="6" id="KW-1185">Reference proteome</keyword>
<comment type="similarity">
    <text evidence="1 3">Belongs to the type-B carboxylesterase/lipase family.</text>
</comment>
<keyword evidence="2 3" id="KW-0378">Hydrolase</keyword>
<feature type="signal peptide" evidence="3">
    <location>
        <begin position="1"/>
        <end position="23"/>
    </location>
</feature>
<feature type="chain" id="PRO_5025712713" description="Carboxylic ester hydrolase" evidence="3">
    <location>
        <begin position="24"/>
        <end position="544"/>
    </location>
</feature>
<dbReference type="OrthoDB" id="408631at2759"/>